<dbReference type="PANTHER" id="PTHR22929">
    <property type="entry name" value="RNA POLYMERASE III TRANSCRIPTION INITIATION FACTOR B"/>
    <property type="match status" value="1"/>
</dbReference>
<feature type="compositionally biased region" description="Polar residues" evidence="1">
    <location>
        <begin position="69"/>
        <end position="81"/>
    </location>
</feature>
<evidence type="ECO:0000256" key="1">
    <source>
        <dbReference type="SAM" id="MobiDB-lite"/>
    </source>
</evidence>
<evidence type="ECO:0000259" key="2">
    <source>
        <dbReference type="SMART" id="SM00717"/>
    </source>
</evidence>
<dbReference type="InterPro" id="IPR001005">
    <property type="entry name" value="SANT/Myb"/>
</dbReference>
<dbReference type="InterPro" id="IPR009057">
    <property type="entry name" value="Homeodomain-like_sf"/>
</dbReference>
<reference evidence="3" key="2">
    <citation type="submission" date="2025-09" db="UniProtKB">
        <authorList>
            <consortium name="Ensembl"/>
        </authorList>
    </citation>
    <scope>IDENTIFICATION</scope>
</reference>
<dbReference type="Proteomes" id="UP000694568">
    <property type="component" value="Unplaced"/>
</dbReference>
<dbReference type="InterPro" id="IPR039467">
    <property type="entry name" value="TFIIIB_B''_Myb"/>
</dbReference>
<dbReference type="AlphaFoldDB" id="A0A8C9X251"/>
<dbReference type="SMART" id="SM00717">
    <property type="entry name" value="SANT"/>
    <property type="match status" value="1"/>
</dbReference>
<dbReference type="GO" id="GO:0001156">
    <property type="term" value="F:TFIIIC-class transcription factor complex binding"/>
    <property type="evidence" value="ECO:0007669"/>
    <property type="project" value="TreeGrafter"/>
</dbReference>
<feature type="compositionally biased region" description="Polar residues" evidence="1">
    <location>
        <begin position="42"/>
        <end position="57"/>
    </location>
</feature>
<dbReference type="Ensembl" id="ENSSLUT00000003896.1">
    <property type="protein sequence ID" value="ENSSLUP00000003775.1"/>
    <property type="gene ID" value="ENSSLUG00000001668.1"/>
</dbReference>
<feature type="region of interest" description="Disordered" evidence="1">
    <location>
        <begin position="1"/>
        <end position="220"/>
    </location>
</feature>
<protein>
    <submittedName>
        <fullName evidence="3">Zgc:162472</fullName>
    </submittedName>
</protein>
<name>A0A8C9X251_SANLU</name>
<dbReference type="GO" id="GO:0000126">
    <property type="term" value="C:transcription factor TFIIIB complex"/>
    <property type="evidence" value="ECO:0007669"/>
    <property type="project" value="TreeGrafter"/>
</dbReference>
<keyword evidence="4" id="KW-1185">Reference proteome</keyword>
<sequence>MFRRSRFSIRPNVVTAGRTAAAPQEAPSANQEANETPKDVSESSTTTAVTDNKSVVTPSEKPAAPGDGNDQNGEGTSSSAAVQRRKRFSIKPKVAPGRPSTLARTPKSPVKAVSETPIEIPVSDLDKPTKSTQSGTIASPQRLQSPRRRRASEESKQPKTQPKPIIIPSDSSEPSAVPTAKDFLEQIPLPTDSGKELESTSGSPVEEVPSRLPDKVPPSLPDKEAIEISEKAKNLVSSKTGLSLSQPAFSLSRLLNDPSDLQRIAKAQKLRELLKQEMHKEKRKGRRMLSKPANGGLESQYTSCESDYLYTSLNPSGSSSGIALNAMWSSQTLLQRALEEGLAKQDYLYTKPLPSRAQEPVVLPKIASPREEAEEEADADADEEQDGAVMVPQVKVAEDGSLIIDEESLTVEVQRAKGPNPAQDRDPIFERGSTTTYSSFRKGTYSKPWSSEETDMFLLAISMVGTDFSMICQLFPHRARSEIKNKFKKEERENAWRIDKAFSKYSVGQYI</sequence>
<dbReference type="GeneTree" id="ENSGT00390000012762"/>
<reference evidence="3" key="1">
    <citation type="submission" date="2025-08" db="UniProtKB">
        <authorList>
            <consortium name="Ensembl"/>
        </authorList>
    </citation>
    <scope>IDENTIFICATION</scope>
</reference>
<proteinExistence type="predicted"/>
<feature type="compositionally biased region" description="Low complexity" evidence="1">
    <location>
        <begin position="158"/>
        <end position="175"/>
    </location>
</feature>
<dbReference type="PANTHER" id="PTHR22929:SF0">
    <property type="entry name" value="TRANSCRIPTION FACTOR TFIIIB COMPONENT B'' HOMOLOG"/>
    <property type="match status" value="1"/>
</dbReference>
<evidence type="ECO:0000313" key="3">
    <source>
        <dbReference type="Ensembl" id="ENSSLUP00000003775.1"/>
    </source>
</evidence>
<evidence type="ECO:0000313" key="4">
    <source>
        <dbReference type="Proteomes" id="UP000694568"/>
    </source>
</evidence>
<dbReference type="SUPFAM" id="SSF46689">
    <property type="entry name" value="Homeodomain-like"/>
    <property type="match status" value="1"/>
</dbReference>
<feature type="domain" description="Myb-like" evidence="2">
    <location>
        <begin position="445"/>
        <end position="493"/>
    </location>
</feature>
<dbReference type="GO" id="GO:0070898">
    <property type="term" value="P:RNA polymerase III preinitiation complex assembly"/>
    <property type="evidence" value="ECO:0007669"/>
    <property type="project" value="TreeGrafter"/>
</dbReference>
<dbReference type="Gene3D" id="1.10.10.60">
    <property type="entry name" value="Homeodomain-like"/>
    <property type="match status" value="1"/>
</dbReference>
<dbReference type="Pfam" id="PF15963">
    <property type="entry name" value="Myb_DNA-bind_7"/>
    <property type="match status" value="1"/>
</dbReference>
<feature type="region of interest" description="Disordered" evidence="1">
    <location>
        <begin position="279"/>
        <end position="298"/>
    </location>
</feature>
<accession>A0A8C9X251</accession>
<dbReference type="CDD" id="cd00167">
    <property type="entry name" value="SANT"/>
    <property type="match status" value="1"/>
</dbReference>
<organism evidence="3 4">
    <name type="scientific">Sander lucioperca</name>
    <name type="common">Pike-perch</name>
    <name type="synonym">Perca lucioperca</name>
    <dbReference type="NCBI Taxonomy" id="283035"/>
    <lineage>
        <taxon>Eukaryota</taxon>
        <taxon>Metazoa</taxon>
        <taxon>Chordata</taxon>
        <taxon>Craniata</taxon>
        <taxon>Vertebrata</taxon>
        <taxon>Euteleostomi</taxon>
        <taxon>Actinopterygii</taxon>
        <taxon>Neopterygii</taxon>
        <taxon>Teleostei</taxon>
        <taxon>Neoteleostei</taxon>
        <taxon>Acanthomorphata</taxon>
        <taxon>Eupercaria</taxon>
        <taxon>Perciformes</taxon>
        <taxon>Percoidei</taxon>
        <taxon>Percidae</taxon>
        <taxon>Luciopercinae</taxon>
        <taxon>Sander</taxon>
    </lineage>
</organism>